<dbReference type="EMBL" id="FNEJ01000023">
    <property type="protein sequence ID" value="SDJ25142.1"/>
    <property type="molecule type" value="Genomic_DNA"/>
</dbReference>
<dbReference type="SUPFAM" id="SSF52833">
    <property type="entry name" value="Thioredoxin-like"/>
    <property type="match status" value="1"/>
</dbReference>
<dbReference type="Pfam" id="PF02630">
    <property type="entry name" value="SCO1-SenC"/>
    <property type="match status" value="1"/>
</dbReference>
<keyword evidence="4" id="KW-0812">Transmembrane</keyword>
<gene>
    <name evidence="5" type="ORF">SAMN04487993_102334</name>
</gene>
<keyword evidence="3" id="KW-1015">Disulfide bond</keyword>
<dbReference type="InterPro" id="IPR003782">
    <property type="entry name" value="SCO1/SenC"/>
</dbReference>
<evidence type="ECO:0000313" key="5">
    <source>
        <dbReference type="EMBL" id="SDJ25142.1"/>
    </source>
</evidence>
<dbReference type="RefSeq" id="WP_089850611.1">
    <property type="nucleotide sequence ID" value="NZ_FNEJ01000023.1"/>
</dbReference>
<dbReference type="STRING" id="555512.SAMN04487993_102334"/>
<feature type="binding site" evidence="2">
    <location>
        <position position="79"/>
    </location>
    <ligand>
        <name>Cu cation</name>
        <dbReference type="ChEBI" id="CHEBI:23378"/>
    </ligand>
</feature>
<evidence type="ECO:0000256" key="4">
    <source>
        <dbReference type="SAM" id="Phobius"/>
    </source>
</evidence>
<evidence type="ECO:0000256" key="2">
    <source>
        <dbReference type="PIRSR" id="PIRSR603782-1"/>
    </source>
</evidence>
<sequence>MESNPHRRITLLRVALWGLVLLALLALLWVRVIAPRLTQDLTDTLGQGSYQLTATDGTTFTEDTLRGAPSAVFFGFTHCPEVCPTTLGDIATWQEGLQAEGRDLRVFFATVDPERDTPDLLGEYVSWVPGVTGLSGDPAEVKKAIEAFRIFAAKVPMEGGGYTMDHSAMVLLFDARGRYAGFISYQEEYDRAMDKLRGLTGA</sequence>
<feature type="transmembrane region" description="Helical" evidence="4">
    <location>
        <begin position="12"/>
        <end position="30"/>
    </location>
</feature>
<protein>
    <submittedName>
        <fullName evidence="5">Protein SCO1/2</fullName>
    </submittedName>
</protein>
<evidence type="ECO:0000256" key="3">
    <source>
        <dbReference type="PIRSR" id="PIRSR603782-2"/>
    </source>
</evidence>
<keyword evidence="2" id="KW-0479">Metal-binding</keyword>
<name>A0A1G8S7E8_9RHOB</name>
<keyword evidence="2" id="KW-0186">Copper</keyword>
<dbReference type="Proteomes" id="UP000199093">
    <property type="component" value="Unassembled WGS sequence"/>
</dbReference>
<proteinExistence type="inferred from homology"/>
<comment type="similarity">
    <text evidence="1">Belongs to the SCO1/2 family.</text>
</comment>
<evidence type="ECO:0000313" key="6">
    <source>
        <dbReference type="Proteomes" id="UP000199093"/>
    </source>
</evidence>
<dbReference type="CDD" id="cd02968">
    <property type="entry name" value="SCO"/>
    <property type="match status" value="1"/>
</dbReference>
<dbReference type="AlphaFoldDB" id="A0A1G8S7E8"/>
<reference evidence="5 6" key="1">
    <citation type="submission" date="2016-10" db="EMBL/GenBank/DDBJ databases">
        <authorList>
            <person name="de Groot N.N."/>
        </authorList>
    </citation>
    <scope>NUCLEOTIDE SEQUENCE [LARGE SCALE GENOMIC DNA]</scope>
    <source>
        <strain evidence="5 6">DSM 26424</strain>
    </source>
</reference>
<accession>A0A1G8S7E8</accession>
<keyword evidence="4" id="KW-0472">Membrane</keyword>
<dbReference type="OrthoDB" id="9790194at2"/>
<organism evidence="5 6">
    <name type="scientific">Salipiger marinus</name>
    <dbReference type="NCBI Taxonomy" id="555512"/>
    <lineage>
        <taxon>Bacteria</taxon>
        <taxon>Pseudomonadati</taxon>
        <taxon>Pseudomonadota</taxon>
        <taxon>Alphaproteobacteria</taxon>
        <taxon>Rhodobacterales</taxon>
        <taxon>Roseobacteraceae</taxon>
        <taxon>Salipiger</taxon>
    </lineage>
</organism>
<feature type="disulfide bond" description="Redox-active" evidence="3">
    <location>
        <begin position="79"/>
        <end position="83"/>
    </location>
</feature>
<keyword evidence="6" id="KW-1185">Reference proteome</keyword>
<feature type="binding site" evidence="2">
    <location>
        <position position="166"/>
    </location>
    <ligand>
        <name>Cu cation</name>
        <dbReference type="ChEBI" id="CHEBI:23378"/>
    </ligand>
</feature>
<dbReference type="PANTHER" id="PTHR12151:SF25">
    <property type="entry name" value="LINALOOL DEHYDRATASE_ISOMERASE DOMAIN-CONTAINING PROTEIN"/>
    <property type="match status" value="1"/>
</dbReference>
<dbReference type="GO" id="GO:0046872">
    <property type="term" value="F:metal ion binding"/>
    <property type="evidence" value="ECO:0007669"/>
    <property type="project" value="UniProtKB-KW"/>
</dbReference>
<keyword evidence="4" id="KW-1133">Transmembrane helix</keyword>
<dbReference type="PANTHER" id="PTHR12151">
    <property type="entry name" value="ELECTRON TRANSPORT PROTIN SCO1/SENC FAMILY MEMBER"/>
    <property type="match status" value="1"/>
</dbReference>
<feature type="binding site" evidence="2">
    <location>
        <position position="83"/>
    </location>
    <ligand>
        <name>Cu cation</name>
        <dbReference type="ChEBI" id="CHEBI:23378"/>
    </ligand>
</feature>
<dbReference type="InterPro" id="IPR036249">
    <property type="entry name" value="Thioredoxin-like_sf"/>
</dbReference>
<dbReference type="Gene3D" id="3.40.30.10">
    <property type="entry name" value="Glutaredoxin"/>
    <property type="match status" value="1"/>
</dbReference>
<evidence type="ECO:0000256" key="1">
    <source>
        <dbReference type="ARBA" id="ARBA00010996"/>
    </source>
</evidence>